<accession>A0A401NJE8</accession>
<gene>
    <name evidence="1" type="ORF">scyTo_0009261</name>
</gene>
<dbReference type="AlphaFoldDB" id="A0A401NJE8"/>
<protein>
    <submittedName>
        <fullName evidence="1">Uncharacterized protein</fullName>
    </submittedName>
</protein>
<evidence type="ECO:0000313" key="2">
    <source>
        <dbReference type="Proteomes" id="UP000288216"/>
    </source>
</evidence>
<evidence type="ECO:0000313" key="1">
    <source>
        <dbReference type="EMBL" id="GCB60979.1"/>
    </source>
</evidence>
<comment type="caution">
    <text evidence="1">The sequence shown here is derived from an EMBL/GenBank/DDBJ whole genome shotgun (WGS) entry which is preliminary data.</text>
</comment>
<dbReference type="EMBL" id="BFAA01003735">
    <property type="protein sequence ID" value="GCB60979.1"/>
    <property type="molecule type" value="Genomic_DNA"/>
</dbReference>
<dbReference type="Proteomes" id="UP000288216">
    <property type="component" value="Unassembled WGS sequence"/>
</dbReference>
<name>A0A401NJE8_SCYTO</name>
<reference evidence="1 2" key="1">
    <citation type="journal article" date="2018" name="Nat. Ecol. Evol.">
        <title>Shark genomes provide insights into elasmobranch evolution and the origin of vertebrates.</title>
        <authorList>
            <person name="Hara Y"/>
            <person name="Yamaguchi K"/>
            <person name="Onimaru K"/>
            <person name="Kadota M"/>
            <person name="Koyanagi M"/>
            <person name="Keeley SD"/>
            <person name="Tatsumi K"/>
            <person name="Tanaka K"/>
            <person name="Motone F"/>
            <person name="Kageyama Y"/>
            <person name="Nozu R"/>
            <person name="Adachi N"/>
            <person name="Nishimura O"/>
            <person name="Nakagawa R"/>
            <person name="Tanegashima C"/>
            <person name="Kiyatake I"/>
            <person name="Matsumoto R"/>
            <person name="Murakumo K"/>
            <person name="Nishida K"/>
            <person name="Terakita A"/>
            <person name="Kuratani S"/>
            <person name="Sato K"/>
            <person name="Hyodo S Kuraku.S."/>
        </authorList>
    </citation>
    <scope>NUCLEOTIDE SEQUENCE [LARGE SCALE GENOMIC DNA]</scope>
</reference>
<keyword evidence="2" id="KW-1185">Reference proteome</keyword>
<sequence>MPLRAKLQKKVNRQIACYPNASHIRLMHIKLLCGFIADFLLKYRWVEKVKMFLRCDKKAHEGKDESDFAANDDEERVFNADNEANLAKISLLKIPALSPCSVNATKNKVPHCPSRQ</sequence>
<organism evidence="1 2">
    <name type="scientific">Scyliorhinus torazame</name>
    <name type="common">Cloudy catshark</name>
    <name type="synonym">Catulus torazame</name>
    <dbReference type="NCBI Taxonomy" id="75743"/>
    <lineage>
        <taxon>Eukaryota</taxon>
        <taxon>Metazoa</taxon>
        <taxon>Chordata</taxon>
        <taxon>Craniata</taxon>
        <taxon>Vertebrata</taxon>
        <taxon>Chondrichthyes</taxon>
        <taxon>Elasmobranchii</taxon>
        <taxon>Galeomorphii</taxon>
        <taxon>Galeoidea</taxon>
        <taxon>Carcharhiniformes</taxon>
        <taxon>Scyliorhinidae</taxon>
        <taxon>Scyliorhinus</taxon>
    </lineage>
</organism>
<proteinExistence type="predicted"/>